<dbReference type="Proteomes" id="UP001153269">
    <property type="component" value="Unassembled WGS sequence"/>
</dbReference>
<accession>A0A9N7VL43</accession>
<dbReference type="EMBL" id="CADEAL010004205">
    <property type="protein sequence ID" value="CAB1454281.1"/>
    <property type="molecule type" value="Genomic_DNA"/>
</dbReference>
<proteinExistence type="predicted"/>
<keyword evidence="2" id="KW-1185">Reference proteome</keyword>
<name>A0A9N7VL43_PLEPL</name>
<gene>
    <name evidence="1" type="ORF">PLEPLA_LOCUS42045</name>
</gene>
<dbReference type="AlphaFoldDB" id="A0A9N7VL43"/>
<reference evidence="1" key="1">
    <citation type="submission" date="2020-03" db="EMBL/GenBank/DDBJ databases">
        <authorList>
            <person name="Weist P."/>
        </authorList>
    </citation>
    <scope>NUCLEOTIDE SEQUENCE</scope>
</reference>
<evidence type="ECO:0000313" key="1">
    <source>
        <dbReference type="EMBL" id="CAB1454281.1"/>
    </source>
</evidence>
<protein>
    <submittedName>
        <fullName evidence="1">Uncharacterized protein</fullName>
    </submittedName>
</protein>
<sequence length="123" mass="13686">MGLVSSGIRTGGLSRRLVHGTTADCGKRVSGTKTHKSSIRGIIIPYRQGRRRGHLRWGICSLIRDHGIYHVMMYVFNLMRVIHRGNHVNCFITAGSLHNLVDHGIPKVLDLMSPSNTVVPQVH</sequence>
<organism evidence="1 2">
    <name type="scientific">Pleuronectes platessa</name>
    <name type="common">European plaice</name>
    <dbReference type="NCBI Taxonomy" id="8262"/>
    <lineage>
        <taxon>Eukaryota</taxon>
        <taxon>Metazoa</taxon>
        <taxon>Chordata</taxon>
        <taxon>Craniata</taxon>
        <taxon>Vertebrata</taxon>
        <taxon>Euteleostomi</taxon>
        <taxon>Actinopterygii</taxon>
        <taxon>Neopterygii</taxon>
        <taxon>Teleostei</taxon>
        <taxon>Neoteleostei</taxon>
        <taxon>Acanthomorphata</taxon>
        <taxon>Carangaria</taxon>
        <taxon>Pleuronectiformes</taxon>
        <taxon>Pleuronectoidei</taxon>
        <taxon>Pleuronectidae</taxon>
        <taxon>Pleuronectes</taxon>
    </lineage>
</organism>
<comment type="caution">
    <text evidence="1">The sequence shown here is derived from an EMBL/GenBank/DDBJ whole genome shotgun (WGS) entry which is preliminary data.</text>
</comment>
<evidence type="ECO:0000313" key="2">
    <source>
        <dbReference type="Proteomes" id="UP001153269"/>
    </source>
</evidence>